<evidence type="ECO:0000256" key="11">
    <source>
        <dbReference type="PIRSR" id="PIRSR001589-3"/>
    </source>
</evidence>
<dbReference type="InterPro" id="IPR014729">
    <property type="entry name" value="Rossmann-like_a/b/a_fold"/>
</dbReference>
<dbReference type="PIRSF" id="PIRSF001589">
    <property type="entry name" value="Asn_synthetase_glu-h"/>
    <property type="match status" value="1"/>
</dbReference>
<dbReference type="CDD" id="cd00712">
    <property type="entry name" value="AsnB"/>
    <property type="match status" value="1"/>
</dbReference>
<evidence type="ECO:0000313" key="13">
    <source>
        <dbReference type="EMBL" id="GGR03501.1"/>
    </source>
</evidence>
<keyword evidence="7 9" id="KW-0315">Glutamine amidotransferase</keyword>
<dbReference type="InterPro" id="IPR001962">
    <property type="entry name" value="Asn_synthase"/>
</dbReference>
<dbReference type="SUPFAM" id="SSF56235">
    <property type="entry name" value="N-terminal nucleophile aminohydrolases (Ntn hydrolases)"/>
    <property type="match status" value="1"/>
</dbReference>
<dbReference type="AlphaFoldDB" id="A0A918C3B8"/>
<keyword evidence="9" id="KW-0028">Amino-acid biosynthesis</keyword>
<reference evidence="13" key="2">
    <citation type="submission" date="2020-09" db="EMBL/GenBank/DDBJ databases">
        <authorList>
            <person name="Sun Q."/>
            <person name="Ohkuma M."/>
        </authorList>
    </citation>
    <scope>NUCLEOTIDE SEQUENCE</scope>
    <source>
        <strain evidence="13">JCM 4403</strain>
    </source>
</reference>
<evidence type="ECO:0000256" key="8">
    <source>
        <dbReference type="ARBA" id="ARBA00048741"/>
    </source>
</evidence>
<sequence length="637" mass="69232">MCGIVAAVDFDGSLGADAVAPALRVLRPRGPDGEGTWVSPTGRAVLGHTRLAVNDPAGGAQPMGVADGGLWIVANGEFYGHRALRERLRRRGVAVRSGSDSEVALHLFHAHRERALDELHGEFAFVVWDERRAELTAVRDRFGVKPLYYARLGRRLLIASEIKALLALGVSPEWDTAAFADHLNLAMGPDATPVRAVRQVPPGCLLHADAGGLRLREYWDIDYPRAEEHADVREEDRSAHLDAVETALTQAVLRRTDVDGPLACHLSGGLDSSSVLALAARTRDITAFTVAFEGSGLDESALARRTADHLGVRHEVVHHTPDGHLDRLVRTLHAGEMVQENPHGVARFVHAGAIAAAGHKVALAGEGGDEVLAGYPQFGKDLALTLDPAQRARTRAAYAQLADTADLPRHLRTLVADLGFVPSWIVERHATVARPIAALLTPDFARLTRERDSAAALLARAGDRLVDRTPLHRSLYLFARSRFANYILMAERLDAAHGVEVRLPFLDDGLFDVLRRTPPQWYAHDGRTKHLLRATVGTQMLTAEVRSGRKRGFMAPPAIGDEAAFAALRGAITPAALDDSPFFDRRAVLAWLDRLRALPAARRAVHDPIVQLVAGALLLTDVFRQAGRAAHERSVRV</sequence>
<organism evidence="13 14">
    <name type="scientific">Streptomyces pilosus</name>
    <dbReference type="NCBI Taxonomy" id="28893"/>
    <lineage>
        <taxon>Bacteria</taxon>
        <taxon>Bacillati</taxon>
        <taxon>Actinomycetota</taxon>
        <taxon>Actinomycetes</taxon>
        <taxon>Kitasatosporales</taxon>
        <taxon>Streptomycetaceae</taxon>
        <taxon>Streptomyces</taxon>
    </lineage>
</organism>
<evidence type="ECO:0000256" key="7">
    <source>
        <dbReference type="ARBA" id="ARBA00022962"/>
    </source>
</evidence>
<dbReference type="NCBIfam" id="TIGR01536">
    <property type="entry name" value="asn_synth_AEB"/>
    <property type="match status" value="1"/>
</dbReference>
<keyword evidence="6 9" id="KW-0061">Asparagine biosynthesis</keyword>
<dbReference type="GO" id="GO:0006529">
    <property type="term" value="P:asparagine biosynthetic process"/>
    <property type="evidence" value="ECO:0007669"/>
    <property type="project" value="UniProtKB-KW"/>
</dbReference>
<keyword evidence="4 10" id="KW-0547">Nucleotide-binding</keyword>
<evidence type="ECO:0000256" key="1">
    <source>
        <dbReference type="ARBA" id="ARBA00005187"/>
    </source>
</evidence>
<evidence type="ECO:0000256" key="10">
    <source>
        <dbReference type="PIRSR" id="PIRSR001589-2"/>
    </source>
</evidence>
<dbReference type="GO" id="GO:0004066">
    <property type="term" value="F:asparagine synthase (glutamine-hydrolyzing) activity"/>
    <property type="evidence" value="ECO:0007669"/>
    <property type="project" value="UniProtKB-EC"/>
</dbReference>
<dbReference type="PANTHER" id="PTHR43284:SF1">
    <property type="entry name" value="ASPARAGINE SYNTHETASE"/>
    <property type="match status" value="1"/>
</dbReference>
<dbReference type="InterPro" id="IPR033738">
    <property type="entry name" value="AsnB_N"/>
</dbReference>
<evidence type="ECO:0000256" key="4">
    <source>
        <dbReference type="ARBA" id="ARBA00022741"/>
    </source>
</evidence>
<evidence type="ECO:0000313" key="14">
    <source>
        <dbReference type="Proteomes" id="UP000656732"/>
    </source>
</evidence>
<dbReference type="PROSITE" id="PS51278">
    <property type="entry name" value="GATASE_TYPE_2"/>
    <property type="match status" value="1"/>
</dbReference>
<dbReference type="EMBL" id="BMTU01000016">
    <property type="protein sequence ID" value="GGR03501.1"/>
    <property type="molecule type" value="Genomic_DNA"/>
</dbReference>
<feature type="binding site" evidence="10">
    <location>
        <position position="100"/>
    </location>
    <ligand>
        <name>L-glutamine</name>
        <dbReference type="ChEBI" id="CHEBI:58359"/>
    </ligand>
</feature>
<comment type="similarity">
    <text evidence="2">Belongs to the asparagine synthetase family.</text>
</comment>
<dbReference type="CDD" id="cd01991">
    <property type="entry name" value="Asn_synthase_B_C"/>
    <property type="match status" value="1"/>
</dbReference>
<dbReference type="Pfam" id="PF00733">
    <property type="entry name" value="Asn_synthase"/>
    <property type="match status" value="1"/>
</dbReference>
<reference evidence="13" key="1">
    <citation type="journal article" date="2014" name="Int. J. Syst. Evol. Microbiol.">
        <title>Complete genome sequence of Corynebacterium casei LMG S-19264T (=DSM 44701T), isolated from a smear-ripened cheese.</title>
        <authorList>
            <consortium name="US DOE Joint Genome Institute (JGI-PGF)"/>
            <person name="Walter F."/>
            <person name="Albersmeier A."/>
            <person name="Kalinowski J."/>
            <person name="Ruckert C."/>
        </authorList>
    </citation>
    <scope>NUCLEOTIDE SEQUENCE</scope>
    <source>
        <strain evidence="13">JCM 4403</strain>
    </source>
</reference>
<evidence type="ECO:0000256" key="3">
    <source>
        <dbReference type="ARBA" id="ARBA00012737"/>
    </source>
</evidence>
<protein>
    <recommendedName>
        <fullName evidence="3">asparagine synthase (glutamine-hydrolyzing)</fullName>
        <ecNumber evidence="3">6.3.5.4</ecNumber>
    </recommendedName>
</protein>
<comment type="catalytic activity">
    <reaction evidence="8">
        <text>L-aspartate + L-glutamine + ATP + H2O = L-asparagine + L-glutamate + AMP + diphosphate + H(+)</text>
        <dbReference type="Rhea" id="RHEA:12228"/>
        <dbReference type="ChEBI" id="CHEBI:15377"/>
        <dbReference type="ChEBI" id="CHEBI:15378"/>
        <dbReference type="ChEBI" id="CHEBI:29985"/>
        <dbReference type="ChEBI" id="CHEBI:29991"/>
        <dbReference type="ChEBI" id="CHEBI:30616"/>
        <dbReference type="ChEBI" id="CHEBI:33019"/>
        <dbReference type="ChEBI" id="CHEBI:58048"/>
        <dbReference type="ChEBI" id="CHEBI:58359"/>
        <dbReference type="ChEBI" id="CHEBI:456215"/>
        <dbReference type="EC" id="6.3.5.4"/>
    </reaction>
</comment>
<dbReference type="Gene3D" id="3.60.20.10">
    <property type="entry name" value="Glutamine Phosphoribosylpyrophosphate, subunit 1, domain 1"/>
    <property type="match status" value="1"/>
</dbReference>
<dbReference type="Gene3D" id="3.40.50.620">
    <property type="entry name" value="HUPs"/>
    <property type="match status" value="1"/>
</dbReference>
<evidence type="ECO:0000256" key="6">
    <source>
        <dbReference type="ARBA" id="ARBA00022888"/>
    </source>
</evidence>
<proteinExistence type="inferred from homology"/>
<dbReference type="RefSeq" id="WP_189561131.1">
    <property type="nucleotide sequence ID" value="NZ_BMTU01000016.1"/>
</dbReference>
<dbReference type="InterPro" id="IPR006426">
    <property type="entry name" value="Asn_synth_AEB"/>
</dbReference>
<dbReference type="GO" id="GO:0005524">
    <property type="term" value="F:ATP binding"/>
    <property type="evidence" value="ECO:0007669"/>
    <property type="project" value="UniProtKB-KW"/>
</dbReference>
<dbReference type="InterPro" id="IPR051786">
    <property type="entry name" value="ASN_synthetase/amidase"/>
</dbReference>
<keyword evidence="5 10" id="KW-0067">ATP-binding</keyword>
<evidence type="ECO:0000259" key="12">
    <source>
        <dbReference type="PROSITE" id="PS51278"/>
    </source>
</evidence>
<evidence type="ECO:0000256" key="2">
    <source>
        <dbReference type="ARBA" id="ARBA00005752"/>
    </source>
</evidence>
<evidence type="ECO:0000256" key="5">
    <source>
        <dbReference type="ARBA" id="ARBA00022840"/>
    </source>
</evidence>
<comment type="pathway">
    <text evidence="1">Amino-acid biosynthesis; L-asparagine biosynthesis; L-asparagine from L-aspartate (L-Gln route): step 1/1.</text>
</comment>
<dbReference type="Pfam" id="PF13537">
    <property type="entry name" value="GATase_7"/>
    <property type="match status" value="1"/>
</dbReference>
<evidence type="ECO:0000256" key="9">
    <source>
        <dbReference type="PIRSR" id="PIRSR001589-1"/>
    </source>
</evidence>
<dbReference type="PANTHER" id="PTHR43284">
    <property type="entry name" value="ASPARAGINE SYNTHETASE (GLUTAMINE-HYDROLYZING)"/>
    <property type="match status" value="1"/>
</dbReference>
<dbReference type="EC" id="6.3.5.4" evidence="3"/>
<comment type="caution">
    <text evidence="13">The sequence shown here is derived from an EMBL/GenBank/DDBJ whole genome shotgun (WGS) entry which is preliminary data.</text>
</comment>
<name>A0A918C3B8_9ACTN</name>
<dbReference type="InterPro" id="IPR017932">
    <property type="entry name" value="GATase_2_dom"/>
</dbReference>
<accession>A0A918C3B8</accession>
<feature type="binding site" evidence="10">
    <location>
        <position position="290"/>
    </location>
    <ligand>
        <name>ATP</name>
        <dbReference type="ChEBI" id="CHEBI:30616"/>
    </ligand>
</feature>
<feature type="active site" description="For GATase activity" evidence="9">
    <location>
        <position position="2"/>
    </location>
</feature>
<feature type="site" description="Important for beta-aspartyl-AMP intermediate formation" evidence="11">
    <location>
        <position position="366"/>
    </location>
</feature>
<dbReference type="SUPFAM" id="SSF52402">
    <property type="entry name" value="Adenine nucleotide alpha hydrolases-like"/>
    <property type="match status" value="1"/>
</dbReference>
<gene>
    <name evidence="13" type="primary">asnB</name>
    <name evidence="13" type="ORF">GCM10010280_59410</name>
</gene>
<feature type="domain" description="Glutamine amidotransferase type-2" evidence="12">
    <location>
        <begin position="2"/>
        <end position="211"/>
    </location>
</feature>
<dbReference type="Proteomes" id="UP000656732">
    <property type="component" value="Unassembled WGS sequence"/>
</dbReference>
<dbReference type="InterPro" id="IPR029055">
    <property type="entry name" value="Ntn_hydrolases_N"/>
</dbReference>
<keyword evidence="14" id="KW-1185">Reference proteome</keyword>